<organism evidence="1 2">
    <name type="scientific">Marinobacterium stanieri</name>
    <dbReference type="NCBI Taxonomy" id="49186"/>
    <lineage>
        <taxon>Bacteria</taxon>
        <taxon>Pseudomonadati</taxon>
        <taxon>Pseudomonadota</taxon>
        <taxon>Gammaproteobacteria</taxon>
        <taxon>Oceanospirillales</taxon>
        <taxon>Oceanospirillaceae</taxon>
        <taxon>Marinobacterium</taxon>
    </lineage>
</organism>
<dbReference type="RefSeq" id="WP_010325264.1">
    <property type="nucleotide sequence ID" value="NZ_FTMN01000012.1"/>
</dbReference>
<dbReference type="Gene3D" id="3.40.50.150">
    <property type="entry name" value="Vaccinia Virus protein VP39"/>
    <property type="match status" value="1"/>
</dbReference>
<dbReference type="Proteomes" id="UP000186895">
    <property type="component" value="Unassembled WGS sequence"/>
</dbReference>
<dbReference type="AlphaFoldDB" id="A0A1N6X298"/>
<evidence type="ECO:0008006" key="3">
    <source>
        <dbReference type="Google" id="ProtNLM"/>
    </source>
</evidence>
<name>A0A1N6X298_9GAMM</name>
<proteinExistence type="predicted"/>
<reference evidence="1 2" key="1">
    <citation type="submission" date="2017-01" db="EMBL/GenBank/DDBJ databases">
        <authorList>
            <person name="Mah S.A."/>
            <person name="Swanson W.J."/>
            <person name="Moy G.W."/>
            <person name="Vacquier V.D."/>
        </authorList>
    </citation>
    <scope>NUCLEOTIDE SEQUENCE [LARGE SCALE GENOMIC DNA]</scope>
    <source>
        <strain evidence="1 2">DSM 7027</strain>
    </source>
</reference>
<accession>A0A1N6X298</accession>
<dbReference type="EMBL" id="FTMN01000012">
    <property type="protein sequence ID" value="SIQ96427.1"/>
    <property type="molecule type" value="Genomic_DNA"/>
</dbReference>
<dbReference type="eggNOG" id="COG4106">
    <property type="taxonomic scope" value="Bacteria"/>
</dbReference>
<keyword evidence="2" id="KW-1185">Reference proteome</keyword>
<evidence type="ECO:0000313" key="1">
    <source>
        <dbReference type="EMBL" id="SIQ96427.1"/>
    </source>
</evidence>
<gene>
    <name evidence="1" type="ORF">SAMN05421647_11280</name>
</gene>
<evidence type="ECO:0000313" key="2">
    <source>
        <dbReference type="Proteomes" id="UP000186895"/>
    </source>
</evidence>
<dbReference type="STRING" id="49186.SAMN05421647_11280"/>
<protein>
    <recommendedName>
        <fullName evidence="3">Methyltransferase domain-containing protein</fullName>
    </recommendedName>
</protein>
<dbReference type="SUPFAM" id="SSF53335">
    <property type="entry name" value="S-adenosyl-L-methionine-dependent methyltransferases"/>
    <property type="match status" value="1"/>
</dbReference>
<sequence>MTIDLSPINQYYTGKITQHGASSKGVDWKDEQGHALRFEQFLPLFKTDTVFSLNDLGCGYGALYGYLVDRGYEVAYSGYDISEKMLVECIKAYPDTDMQLTKSASIQQGADYSVASGIFNVRLGMDDEAWSEYVESVLDNLFESSKKGFAFNCLTSYSDEDKKRPDLYYANALDLFHLCKTKYSRNVSLIHDYDLYEFTIIVRT</sequence>
<dbReference type="InterPro" id="IPR029063">
    <property type="entry name" value="SAM-dependent_MTases_sf"/>
</dbReference>